<dbReference type="Gene3D" id="3.60.15.10">
    <property type="entry name" value="Ribonuclease Z/Hydroxyacylglutathione hydrolase-like"/>
    <property type="match status" value="1"/>
</dbReference>
<proteinExistence type="predicted"/>
<comment type="function">
    <text evidence="2">Counteracts the endogenous Pycsar antiviral defense system. Phosphodiesterase that enables metal-dependent hydrolysis of host cyclic nucleotide Pycsar defense signals such as cCMP and cUMP.</text>
</comment>
<protein>
    <submittedName>
        <fullName evidence="5">MBL fold metallo-hydrolase</fullName>
    </submittedName>
</protein>
<evidence type="ECO:0000313" key="5">
    <source>
        <dbReference type="EMBL" id="MBW7453151.1"/>
    </source>
</evidence>
<comment type="catalytic activity">
    <reaction evidence="3">
        <text>3',5'-cyclic UMP + H2O = UMP + H(+)</text>
        <dbReference type="Rhea" id="RHEA:70575"/>
        <dbReference type="ChEBI" id="CHEBI:15377"/>
        <dbReference type="ChEBI" id="CHEBI:15378"/>
        <dbReference type="ChEBI" id="CHEBI:57865"/>
        <dbReference type="ChEBI" id="CHEBI:184387"/>
    </reaction>
    <physiologicalReaction direction="left-to-right" evidence="3">
        <dbReference type="Rhea" id="RHEA:70576"/>
    </physiologicalReaction>
</comment>
<dbReference type="InterPro" id="IPR050855">
    <property type="entry name" value="NDM-1-like"/>
</dbReference>
<dbReference type="PANTHER" id="PTHR42951">
    <property type="entry name" value="METALLO-BETA-LACTAMASE DOMAIN-CONTAINING"/>
    <property type="match status" value="1"/>
</dbReference>
<keyword evidence="6" id="KW-1185">Reference proteome</keyword>
<dbReference type="Pfam" id="PF00753">
    <property type="entry name" value="Lactamase_B"/>
    <property type="match status" value="1"/>
</dbReference>
<feature type="domain" description="Metallo-beta-lactamase" evidence="4">
    <location>
        <begin position="20"/>
        <end position="212"/>
    </location>
</feature>
<dbReference type="SUPFAM" id="SSF56281">
    <property type="entry name" value="Metallo-hydrolase/oxidoreductase"/>
    <property type="match status" value="1"/>
</dbReference>
<dbReference type="CDD" id="cd07721">
    <property type="entry name" value="yflN-like_MBL-fold"/>
    <property type="match status" value="1"/>
</dbReference>
<evidence type="ECO:0000259" key="4">
    <source>
        <dbReference type="SMART" id="SM00849"/>
    </source>
</evidence>
<dbReference type="SMART" id="SM00849">
    <property type="entry name" value="Lactamase_B"/>
    <property type="match status" value="1"/>
</dbReference>
<dbReference type="RefSeq" id="WP_210045982.1">
    <property type="nucleotide sequence ID" value="NZ_JBHLVU010000007.1"/>
</dbReference>
<evidence type="ECO:0000256" key="2">
    <source>
        <dbReference type="ARBA" id="ARBA00034301"/>
    </source>
</evidence>
<accession>A0ABS7BXE7</accession>
<dbReference type="EMBL" id="JAHZIK010000046">
    <property type="protein sequence ID" value="MBW7453151.1"/>
    <property type="molecule type" value="Genomic_DNA"/>
</dbReference>
<comment type="catalytic activity">
    <reaction evidence="1">
        <text>3',5'-cyclic CMP + H2O = CMP + H(+)</text>
        <dbReference type="Rhea" id="RHEA:72675"/>
        <dbReference type="ChEBI" id="CHEBI:15377"/>
        <dbReference type="ChEBI" id="CHEBI:15378"/>
        <dbReference type="ChEBI" id="CHEBI:58003"/>
        <dbReference type="ChEBI" id="CHEBI:60377"/>
    </reaction>
    <physiologicalReaction direction="left-to-right" evidence="1">
        <dbReference type="Rhea" id="RHEA:72676"/>
    </physiologicalReaction>
</comment>
<comment type="caution">
    <text evidence="5">The sequence shown here is derived from an EMBL/GenBank/DDBJ whole genome shotgun (WGS) entry which is preliminary data.</text>
</comment>
<dbReference type="PANTHER" id="PTHR42951:SF9">
    <property type="entry name" value="METAL-DEPENDENT HYDROLASE"/>
    <property type="match status" value="1"/>
</dbReference>
<evidence type="ECO:0000256" key="3">
    <source>
        <dbReference type="ARBA" id="ARBA00048505"/>
    </source>
</evidence>
<evidence type="ECO:0000313" key="6">
    <source>
        <dbReference type="Proteomes" id="UP001519887"/>
    </source>
</evidence>
<evidence type="ECO:0000256" key="1">
    <source>
        <dbReference type="ARBA" id="ARBA00034221"/>
    </source>
</evidence>
<gene>
    <name evidence="5" type="ORF">K0U00_03750</name>
</gene>
<name>A0ABS7BXE7_9BACL</name>
<organism evidence="5 6">
    <name type="scientific">Paenibacillus sepulcri</name>
    <dbReference type="NCBI Taxonomy" id="359917"/>
    <lineage>
        <taxon>Bacteria</taxon>
        <taxon>Bacillati</taxon>
        <taxon>Bacillota</taxon>
        <taxon>Bacilli</taxon>
        <taxon>Bacillales</taxon>
        <taxon>Paenibacillaceae</taxon>
        <taxon>Paenibacillus</taxon>
    </lineage>
</organism>
<dbReference type="InterPro" id="IPR001279">
    <property type="entry name" value="Metallo-B-lactamas"/>
</dbReference>
<reference evidence="5 6" key="1">
    <citation type="submission" date="2021-07" db="EMBL/GenBank/DDBJ databases">
        <title>Paenibacillus radiodurans sp. nov., isolated from the southeastern edge of Tengger Desert.</title>
        <authorList>
            <person name="Zhang G."/>
        </authorList>
    </citation>
    <scope>NUCLEOTIDE SEQUENCE [LARGE SCALE GENOMIC DNA]</scope>
    <source>
        <strain evidence="5 6">CCM 7311</strain>
    </source>
</reference>
<dbReference type="Proteomes" id="UP001519887">
    <property type="component" value="Unassembled WGS sequence"/>
</dbReference>
<sequence length="235" mass="25197">MRILKYGTVYQLTFLPRAFPVNCYLVEEETELTLVDAGMPFSIKGILEAAAGIGKPLTRIVLTHGHGDHVGALDGLKHALPEAKVYISARDAQLLAGNKSLLPGEPQSPIRGSVPKSIRTKPDVLLEEGDRIGSLQAIATPGHTPGHMAFIDVRNNALIAGDSMQTRGGVAVSGKVKWRFPFPAMATWNKQAALDSAKKMRALSPSLLAVGHGNVIVNPASELDQAIQQAEKAWR</sequence>
<dbReference type="InterPro" id="IPR036866">
    <property type="entry name" value="RibonucZ/Hydroxyglut_hydro"/>
</dbReference>